<evidence type="ECO:0000313" key="2">
    <source>
        <dbReference type="Proteomes" id="UP000838878"/>
    </source>
</evidence>
<organism evidence="1 2">
    <name type="scientific">Brenthis ino</name>
    <name type="common">lesser marbled fritillary</name>
    <dbReference type="NCBI Taxonomy" id="405034"/>
    <lineage>
        <taxon>Eukaryota</taxon>
        <taxon>Metazoa</taxon>
        <taxon>Ecdysozoa</taxon>
        <taxon>Arthropoda</taxon>
        <taxon>Hexapoda</taxon>
        <taxon>Insecta</taxon>
        <taxon>Pterygota</taxon>
        <taxon>Neoptera</taxon>
        <taxon>Endopterygota</taxon>
        <taxon>Lepidoptera</taxon>
        <taxon>Glossata</taxon>
        <taxon>Ditrysia</taxon>
        <taxon>Papilionoidea</taxon>
        <taxon>Nymphalidae</taxon>
        <taxon>Heliconiinae</taxon>
        <taxon>Argynnini</taxon>
        <taxon>Brenthis</taxon>
    </lineage>
</organism>
<feature type="non-terminal residue" evidence="1">
    <location>
        <position position="286"/>
    </location>
</feature>
<keyword evidence="2" id="KW-1185">Reference proteome</keyword>
<gene>
    <name evidence="1" type="ORF">BINO364_LOCUS15432</name>
</gene>
<dbReference type="AlphaFoldDB" id="A0A8J9YJU0"/>
<name>A0A8J9YJU0_9NEOP</name>
<evidence type="ECO:0000313" key="1">
    <source>
        <dbReference type="EMBL" id="CAH0730451.1"/>
    </source>
</evidence>
<dbReference type="EMBL" id="OV170228">
    <property type="protein sequence ID" value="CAH0730451.1"/>
    <property type="molecule type" value="Genomic_DNA"/>
</dbReference>
<sequence length="286" mass="30345">MGYLRRDLGVGGRLGAFECVVSFSFGVEFDPDSAFERNYPSRIVPEFPEGDGFLESGDSILRVGSLVFGGDHDGWPGGGWCSYDHFSCRRKLGRGAGDGFRAELLSDGGVRVSYPFSVLLSVGLKIDVQAVNFSLDATQCQEKGLAGCICWGGSRSGDGGGARSLILLCISRASQISCAALMARSLLGAETLLGFSVGVRHFLMTSARVRTIFSKEEVSETSVARTGRTKGSGGGLVALNLGLVVTAALSTGEGINEGGVFFPRRREDEVALLGCDAWRVEEEFCP</sequence>
<proteinExistence type="predicted"/>
<reference evidence="1" key="1">
    <citation type="submission" date="2021-12" db="EMBL/GenBank/DDBJ databases">
        <authorList>
            <person name="Martin H S."/>
        </authorList>
    </citation>
    <scope>NUCLEOTIDE SEQUENCE</scope>
</reference>
<dbReference type="Proteomes" id="UP000838878">
    <property type="component" value="Chromosome 8"/>
</dbReference>
<accession>A0A8J9YJU0</accession>
<protein>
    <submittedName>
        <fullName evidence="1">Uncharacterized protein</fullName>
    </submittedName>
</protein>